<evidence type="ECO:0000313" key="2">
    <source>
        <dbReference type="Proteomes" id="UP001056855"/>
    </source>
</evidence>
<dbReference type="Pfam" id="PF08734">
    <property type="entry name" value="GYD"/>
    <property type="match status" value="1"/>
</dbReference>
<dbReference type="KEGG" id="sawl:NGM29_17460"/>
<name>A0A9E7SW04_9EURY</name>
<organism evidence="1 2">
    <name type="scientific">Natronosalvus rutilus</name>
    <dbReference type="NCBI Taxonomy" id="2953753"/>
    <lineage>
        <taxon>Archaea</taxon>
        <taxon>Methanobacteriati</taxon>
        <taxon>Methanobacteriota</taxon>
        <taxon>Stenosarchaea group</taxon>
        <taxon>Halobacteria</taxon>
        <taxon>Halobacteriales</taxon>
        <taxon>Natrialbaceae</taxon>
        <taxon>Natronosalvus</taxon>
    </lineage>
</organism>
<reference evidence="1" key="1">
    <citation type="submission" date="2022-06" db="EMBL/GenBank/DDBJ databases">
        <title>Diverse halophilic archaea isolated from saline environments.</title>
        <authorList>
            <person name="Cui H.-L."/>
        </authorList>
    </citation>
    <scope>NUCLEOTIDE SEQUENCE</scope>
    <source>
        <strain evidence="1">WLHS1</strain>
    </source>
</reference>
<accession>A0A9E7SW04</accession>
<protein>
    <submittedName>
        <fullName evidence="1">GYD domain-containing protein</fullName>
    </submittedName>
</protein>
<dbReference type="AlphaFoldDB" id="A0A9E7SW04"/>
<dbReference type="GeneID" id="73291872"/>
<proteinExistence type="predicted"/>
<sequence length="95" mass="10696">MPLYASFVDVGDRDVQNAQELASIWGEVRSELEEHDAELKESYAVLGSHDFLVIFEAPDHEKAFTSALTLHRHGLDCETMEILDTDDFASIVDEI</sequence>
<gene>
    <name evidence="1" type="ORF">NGM29_17460</name>
</gene>
<dbReference type="EMBL" id="CP100355">
    <property type="protein sequence ID" value="UTF53531.1"/>
    <property type="molecule type" value="Genomic_DNA"/>
</dbReference>
<dbReference type="RefSeq" id="WP_254158057.1">
    <property type="nucleotide sequence ID" value="NZ_CP100355.1"/>
</dbReference>
<dbReference type="Proteomes" id="UP001056855">
    <property type="component" value="Chromosome"/>
</dbReference>
<evidence type="ECO:0000313" key="1">
    <source>
        <dbReference type="EMBL" id="UTF53531.1"/>
    </source>
</evidence>
<keyword evidence="2" id="KW-1185">Reference proteome</keyword>
<dbReference type="InterPro" id="IPR014845">
    <property type="entry name" value="GYD/TTHA1554"/>
</dbReference>